<keyword evidence="2" id="KW-1185">Reference proteome</keyword>
<dbReference type="InterPro" id="IPR012658">
    <property type="entry name" value="YheV"/>
</dbReference>
<dbReference type="Pfam" id="PF09526">
    <property type="entry name" value="DUF2387"/>
    <property type="match status" value="1"/>
</dbReference>
<proteinExistence type="predicted"/>
<protein>
    <submittedName>
        <fullName evidence="1">DNA-binding protein</fullName>
    </submittedName>
</protein>
<evidence type="ECO:0000313" key="2">
    <source>
        <dbReference type="Proteomes" id="UP000287022"/>
    </source>
</evidence>
<reference evidence="2" key="1">
    <citation type="journal article" date="2018" name="Front. Microbiol.">
        <title>Genome-Based Analysis Reveals the Taxonomy and Diversity of the Family Idiomarinaceae.</title>
        <authorList>
            <person name="Liu Y."/>
            <person name="Lai Q."/>
            <person name="Shao Z."/>
        </authorList>
    </citation>
    <scope>NUCLEOTIDE SEQUENCE [LARGE SCALE GENOMIC DNA]</scope>
    <source>
        <strain evidence="2">c121</strain>
    </source>
</reference>
<gene>
    <name evidence="1" type="ORF">CWI80_05515</name>
</gene>
<dbReference type="GO" id="GO:0003677">
    <property type="term" value="F:DNA binding"/>
    <property type="evidence" value="ECO:0007669"/>
    <property type="project" value="UniProtKB-KW"/>
</dbReference>
<dbReference type="EMBL" id="PIQE01000001">
    <property type="protein sequence ID" value="RUO75138.1"/>
    <property type="molecule type" value="Genomic_DNA"/>
</dbReference>
<dbReference type="Proteomes" id="UP000287022">
    <property type="component" value="Unassembled WGS sequence"/>
</dbReference>
<dbReference type="NCBIfam" id="TIGR02443">
    <property type="entry name" value="YheV family putative zinc ribbon protein"/>
    <property type="match status" value="1"/>
</dbReference>
<accession>A0A432ZB27</accession>
<organism evidence="1 2">
    <name type="scientific">Pseudidiomarina sediminum</name>
    <dbReference type="NCBI Taxonomy" id="431675"/>
    <lineage>
        <taxon>Bacteria</taxon>
        <taxon>Pseudomonadati</taxon>
        <taxon>Pseudomonadota</taxon>
        <taxon>Gammaproteobacteria</taxon>
        <taxon>Alteromonadales</taxon>
        <taxon>Idiomarinaceae</taxon>
        <taxon>Pseudidiomarina</taxon>
    </lineage>
</organism>
<comment type="caution">
    <text evidence="1">The sequence shown here is derived from an EMBL/GenBank/DDBJ whole genome shotgun (WGS) entry which is preliminary data.</text>
</comment>
<sequence>MARVRKRFIAGATCPACGAADTLQLLISENAAGEQQEQVQCVSCQHRFAERQQEETTQAAEAKPVDDAAIIGLFKPE</sequence>
<keyword evidence="1" id="KW-0238">DNA-binding</keyword>
<dbReference type="STRING" id="1122124.GCA_000423165_00311"/>
<dbReference type="AlphaFoldDB" id="A0A432ZB27"/>
<name>A0A432ZB27_9GAMM</name>
<dbReference type="SUPFAM" id="SSF57783">
    <property type="entry name" value="Zinc beta-ribbon"/>
    <property type="match status" value="1"/>
</dbReference>
<evidence type="ECO:0000313" key="1">
    <source>
        <dbReference type="EMBL" id="RUO75138.1"/>
    </source>
</evidence>